<feature type="domain" description="Major facilitator superfamily (MFS) profile" evidence="4">
    <location>
        <begin position="679"/>
        <end position="1087"/>
    </location>
</feature>
<dbReference type="FunFam" id="1.20.1250.20:FF:000464">
    <property type="entry name" value="Monocarboxylate transporter"/>
    <property type="match status" value="1"/>
</dbReference>
<feature type="transmembrane region" description="Helical" evidence="3">
    <location>
        <begin position="276"/>
        <end position="295"/>
    </location>
</feature>
<evidence type="ECO:0000313" key="5">
    <source>
        <dbReference type="EnsemblMetazoa" id="AARA016812-PA"/>
    </source>
</evidence>
<feature type="compositionally biased region" description="Gly residues" evidence="2">
    <location>
        <begin position="95"/>
        <end position="111"/>
    </location>
</feature>
<evidence type="ECO:0000256" key="3">
    <source>
        <dbReference type="SAM" id="Phobius"/>
    </source>
</evidence>
<feature type="transmembrane region" description="Helical" evidence="3">
    <location>
        <begin position="748"/>
        <end position="766"/>
    </location>
</feature>
<evidence type="ECO:0000256" key="2">
    <source>
        <dbReference type="SAM" id="MobiDB-lite"/>
    </source>
</evidence>
<accession>A0A2C9GQB8</accession>
<evidence type="ECO:0000256" key="1">
    <source>
        <dbReference type="ARBA" id="ARBA00004141"/>
    </source>
</evidence>
<feature type="transmembrane region" description="Helical" evidence="3">
    <location>
        <begin position="902"/>
        <end position="922"/>
    </location>
</feature>
<dbReference type="Proteomes" id="UP000075840">
    <property type="component" value="Unassembled WGS sequence"/>
</dbReference>
<feature type="transmembrane region" description="Helical" evidence="3">
    <location>
        <begin position="998"/>
        <end position="1019"/>
    </location>
</feature>
<keyword evidence="3" id="KW-0812">Transmembrane</keyword>
<dbReference type="FunFam" id="1.20.1250.20:FF:001168">
    <property type="entry name" value="AGAP005394-PA"/>
    <property type="match status" value="2"/>
</dbReference>
<feature type="compositionally biased region" description="Basic and acidic residues" evidence="2">
    <location>
        <begin position="1"/>
        <end position="32"/>
    </location>
</feature>
<dbReference type="InterPro" id="IPR020846">
    <property type="entry name" value="MFS_dom"/>
</dbReference>
<name>A0A2C9GQB8_ANOAR</name>
<feature type="region of interest" description="Disordered" evidence="2">
    <location>
        <begin position="411"/>
        <end position="432"/>
    </location>
</feature>
<dbReference type="PROSITE" id="PS50850">
    <property type="entry name" value="MFS"/>
    <property type="match status" value="1"/>
</dbReference>
<protein>
    <recommendedName>
        <fullName evidence="4">Major facilitator superfamily (MFS) profile domain-containing protein</fullName>
    </recommendedName>
</protein>
<feature type="compositionally biased region" description="Acidic residues" evidence="2">
    <location>
        <begin position="1089"/>
        <end position="1100"/>
    </location>
</feature>
<dbReference type="EMBL" id="APCN01004399">
    <property type="status" value="NOT_ANNOTATED_CDS"/>
    <property type="molecule type" value="Genomic_DNA"/>
</dbReference>
<feature type="transmembrane region" description="Helical" evidence="3">
    <location>
        <begin position="942"/>
        <end position="962"/>
    </location>
</feature>
<dbReference type="VEuPathDB" id="VectorBase:AARA016812"/>
<dbReference type="EMBL" id="APCN01004400">
    <property type="status" value="NOT_ANNOTATED_CDS"/>
    <property type="molecule type" value="Genomic_DNA"/>
</dbReference>
<proteinExistence type="predicted"/>
<dbReference type="CDD" id="cd17352">
    <property type="entry name" value="MFS_MCT_SLC16"/>
    <property type="match status" value="1"/>
</dbReference>
<comment type="subcellular location">
    <subcellularLocation>
        <location evidence="1">Membrane</location>
        <topology evidence="1">Multi-pass membrane protein</topology>
    </subcellularLocation>
</comment>
<feature type="transmembrane region" description="Helical" evidence="3">
    <location>
        <begin position="219"/>
        <end position="236"/>
    </location>
</feature>
<feature type="region of interest" description="Disordered" evidence="2">
    <location>
        <begin position="1089"/>
        <end position="1111"/>
    </location>
</feature>
<keyword evidence="3" id="KW-0472">Membrane</keyword>
<feature type="transmembrane region" description="Helical" evidence="3">
    <location>
        <begin position="678"/>
        <end position="696"/>
    </location>
</feature>
<feature type="transmembrane region" description="Helical" evidence="3">
    <location>
        <begin position="1031"/>
        <end position="1053"/>
    </location>
</feature>
<dbReference type="VEuPathDB" id="VectorBase:AARA21_001868"/>
<dbReference type="GO" id="GO:0008028">
    <property type="term" value="F:monocarboxylic acid transmembrane transporter activity"/>
    <property type="evidence" value="ECO:0007669"/>
    <property type="project" value="TreeGrafter"/>
</dbReference>
<dbReference type="GO" id="GO:0016020">
    <property type="term" value="C:membrane"/>
    <property type="evidence" value="ECO:0007669"/>
    <property type="project" value="UniProtKB-SubCell"/>
</dbReference>
<dbReference type="AlphaFoldDB" id="A0A2C9GQB8"/>
<reference evidence="5" key="1">
    <citation type="submission" date="2022-08" db="UniProtKB">
        <authorList>
            <consortium name="EnsemblMetazoa"/>
        </authorList>
    </citation>
    <scope>IDENTIFICATION</scope>
    <source>
        <strain evidence="5">Dongola</strain>
    </source>
</reference>
<feature type="transmembrane region" description="Helical" evidence="3">
    <location>
        <begin position="805"/>
        <end position="827"/>
    </location>
</feature>
<feature type="transmembrane region" description="Helical" evidence="3">
    <location>
        <begin position="716"/>
        <end position="736"/>
    </location>
</feature>
<organism evidence="5 6">
    <name type="scientific">Anopheles arabiensis</name>
    <name type="common">Mosquito</name>
    <dbReference type="NCBI Taxonomy" id="7173"/>
    <lineage>
        <taxon>Eukaryota</taxon>
        <taxon>Metazoa</taxon>
        <taxon>Ecdysozoa</taxon>
        <taxon>Arthropoda</taxon>
        <taxon>Hexapoda</taxon>
        <taxon>Insecta</taxon>
        <taxon>Pterygota</taxon>
        <taxon>Neoptera</taxon>
        <taxon>Endopterygota</taxon>
        <taxon>Diptera</taxon>
        <taxon>Nematocera</taxon>
        <taxon>Culicoidea</taxon>
        <taxon>Culicidae</taxon>
        <taxon>Anophelinae</taxon>
        <taxon>Anopheles</taxon>
    </lineage>
</organism>
<sequence length="1111" mass="121878">MVLEIRVTDPSEKSITPERVKPFTEEQEDRRNNNRHSPGRIGRDELEAIKTNLLNTNEVTFSTVLDTDLGPPGSPPGRGGNYGKNLSMAQLKVPGVGGEPAGDGGGNGGGDGTRRIRLISELSEADSILSSYHEGGYKKKPPKIPDGGYGWVIVFSSFMISLIMDGVSFSFGLIYTELLDYFGESKSKTAWIGSLFIAVPLLSGPIMSNLVDRYGCRKMTMLGGFIGGMGFVLASICQSVEQLYFTFGILSGVGLGFGYVTVVVCVAFWFDKRRTFATGIGASGTGIGTFVYAPLTQWLINNFGWRGTTLILAGTLFNMVAMGALMRDPEWMIEESRLESRAQSIQTFSNSSVYLDEIKKLIETGIPKEHVLDTLVTNVNTEANQAIPPEDPAMTKKYSSEVALPTFFSEQEQHGAGGGGGGPRAGGGNLHASHRSLRHNVLTKETFKRSGRLAQAKARLASTETLNSYEKLSDEEEHEHHPDGVSLGIHASLKTLSVASLEDGYLSEKRAQELHVKAGGSTWSLDEVALADSLVVPSPHGDAASGGGVGGGGASIGDGSRTEKCRSFRGNSLDVVYENEIFNPNVDTNVTLVVPKQTKWLHQRAVAPRGGGLKKQTSLGRQHSMRYSNFYKDMRLHRNSIHYRGALLNTHRYRLKASSCPNIYRNSMTTIAKEQDEFRFGMLSISTLLLFVWYIIPYFYIPEYVLNYKYSEQDGANLISLIGITNTIGMVGLGWLGDQPWVDVGKTYGVCLAFCGASIFVMPWLIWSYPAMVVLCIIFGFTFASTFSFTPIIMVRLVSLDDFTVAYGLVLLVQGIGSLIGPPIAGFLYDVTNRWDDSFYAAGFFIFLSGVCAWLIGSLEQTADNEVKKEEGEKESEALSSTPWYGSFIDTLKSIFDFSLFFEFRFGMLSISTLLLFVWYIIPYFYIPEYVLNYKYSEQDGANLISLIGITNTIGMVGLGWLGDQPWVDVGKTYGVCLAFCGASIFVMPWLIWSYPAMVVLCIIFGFTFASTFSFTPIIMVRLVSLDDFTVAYGLVLLVQGIGSLIGPPIAGFLYDVTNRWDDSFYAAGFFIFLSGVCAWLIGSLEQTADNEEEQDDGEKESEALSSTVTA</sequence>
<dbReference type="InterPro" id="IPR036259">
    <property type="entry name" value="MFS_trans_sf"/>
</dbReference>
<feature type="transmembrane region" description="Helical" evidence="3">
    <location>
        <begin position="772"/>
        <end position="793"/>
    </location>
</feature>
<dbReference type="InterPro" id="IPR050327">
    <property type="entry name" value="Proton-linked_MCT"/>
</dbReference>
<evidence type="ECO:0000313" key="6">
    <source>
        <dbReference type="Proteomes" id="UP000075840"/>
    </source>
</evidence>
<feature type="compositionally biased region" description="Gly residues" evidence="2">
    <location>
        <begin position="544"/>
        <end position="556"/>
    </location>
</feature>
<feature type="transmembrane region" description="Helical" evidence="3">
    <location>
        <begin position="307"/>
        <end position="326"/>
    </location>
</feature>
<dbReference type="EnsemblMetazoa" id="AARA016812-RA">
    <property type="protein sequence ID" value="AARA016812-PA"/>
    <property type="gene ID" value="AARA016812"/>
</dbReference>
<feature type="transmembrane region" description="Helical" evidence="3">
    <location>
        <begin position="189"/>
        <end position="207"/>
    </location>
</feature>
<dbReference type="Gene3D" id="1.20.1250.20">
    <property type="entry name" value="MFS general substrate transporter like domains"/>
    <property type="match status" value="2"/>
</dbReference>
<feature type="compositionally biased region" description="Gly residues" evidence="2">
    <location>
        <begin position="415"/>
        <end position="429"/>
    </location>
</feature>
<keyword evidence="3" id="KW-1133">Transmembrane helix</keyword>
<keyword evidence="6" id="KW-1185">Reference proteome</keyword>
<evidence type="ECO:0000259" key="4">
    <source>
        <dbReference type="PROSITE" id="PS50850"/>
    </source>
</evidence>
<dbReference type="InterPro" id="IPR011701">
    <property type="entry name" value="MFS"/>
</dbReference>
<feature type="transmembrane region" description="Helical" evidence="3">
    <location>
        <begin position="242"/>
        <end position="269"/>
    </location>
</feature>
<feature type="transmembrane region" description="Helical" evidence="3">
    <location>
        <begin position="148"/>
        <end position="169"/>
    </location>
</feature>
<feature type="transmembrane region" description="Helical" evidence="3">
    <location>
        <begin position="974"/>
        <end position="992"/>
    </location>
</feature>
<dbReference type="Pfam" id="PF07690">
    <property type="entry name" value="MFS_1"/>
    <property type="match status" value="2"/>
</dbReference>
<dbReference type="SUPFAM" id="SSF103473">
    <property type="entry name" value="MFS general substrate transporter"/>
    <property type="match status" value="3"/>
</dbReference>
<feature type="region of interest" description="Disordered" evidence="2">
    <location>
        <begin position="1"/>
        <end position="44"/>
    </location>
</feature>
<feature type="region of interest" description="Disordered" evidence="2">
    <location>
        <begin position="64"/>
        <end position="114"/>
    </location>
</feature>
<dbReference type="PANTHER" id="PTHR11360">
    <property type="entry name" value="MONOCARBOXYLATE TRANSPORTER"/>
    <property type="match status" value="1"/>
</dbReference>
<feature type="region of interest" description="Disordered" evidence="2">
    <location>
        <begin position="541"/>
        <end position="561"/>
    </location>
</feature>
<feature type="transmembrane region" description="Helical" evidence="3">
    <location>
        <begin position="839"/>
        <end position="859"/>
    </location>
</feature>
<feature type="transmembrane region" description="Helical" evidence="3">
    <location>
        <begin position="1065"/>
        <end position="1083"/>
    </location>
</feature>
<dbReference type="PANTHER" id="PTHR11360:SF111">
    <property type="entry name" value="CHASKI, ISOFORM A"/>
    <property type="match status" value="1"/>
</dbReference>